<dbReference type="EMBL" id="JH660647">
    <property type="protein sequence ID" value="EIM25983.1"/>
    <property type="molecule type" value="Genomic_DNA"/>
</dbReference>
<gene>
    <name evidence="1" type="ORF">MicloDRAFT_00067130</name>
</gene>
<name>I4YPU1_9HYPH</name>
<dbReference type="HOGENOM" id="CLU_3272825_0_0_5"/>
<organism evidence="1 2">
    <name type="scientific">Microvirga lotononidis</name>
    <dbReference type="NCBI Taxonomy" id="864069"/>
    <lineage>
        <taxon>Bacteria</taxon>
        <taxon>Pseudomonadati</taxon>
        <taxon>Pseudomonadota</taxon>
        <taxon>Alphaproteobacteria</taxon>
        <taxon>Hyphomicrobiales</taxon>
        <taxon>Methylobacteriaceae</taxon>
        <taxon>Microvirga</taxon>
    </lineage>
</organism>
<dbReference type="PATRIC" id="fig|864069.3.peg.7174"/>
<evidence type="ECO:0000313" key="1">
    <source>
        <dbReference type="EMBL" id="EIM25983.1"/>
    </source>
</evidence>
<dbReference type="AlphaFoldDB" id="I4YPU1"/>
<evidence type="ECO:0000313" key="2">
    <source>
        <dbReference type="Proteomes" id="UP000003947"/>
    </source>
</evidence>
<dbReference type="RefSeq" id="WP_009764670.1">
    <property type="nucleotide sequence ID" value="NZ_CP141048.1"/>
</dbReference>
<sequence>MSQQKQSAGEPSQFAVKEHVKLMLRKIPRKRETRQMQRYAA</sequence>
<protein>
    <submittedName>
        <fullName evidence="1">Uncharacterized protein</fullName>
    </submittedName>
</protein>
<reference evidence="1 2" key="1">
    <citation type="submission" date="2012-02" db="EMBL/GenBank/DDBJ databases">
        <title>Improved High-Quality Draft sequence of Microvirga sp. WSM3557.</title>
        <authorList>
            <consortium name="US DOE Joint Genome Institute"/>
            <person name="Lucas S."/>
            <person name="Han J."/>
            <person name="Lapidus A."/>
            <person name="Cheng J.-F."/>
            <person name="Goodwin L."/>
            <person name="Pitluck S."/>
            <person name="Peters L."/>
            <person name="Zhang X."/>
            <person name="Detter J.C."/>
            <person name="Han C."/>
            <person name="Tapia R."/>
            <person name="Land M."/>
            <person name="Hauser L."/>
            <person name="Kyrpides N."/>
            <person name="Ivanova N."/>
            <person name="Pagani I."/>
            <person name="Brau L."/>
            <person name="Yates R."/>
            <person name="O'Hara G."/>
            <person name="Rui T."/>
            <person name="Howieson J."/>
            <person name="Reeve W."/>
            <person name="Woyke T."/>
        </authorList>
    </citation>
    <scope>NUCLEOTIDE SEQUENCE [LARGE SCALE GENOMIC DNA]</scope>
    <source>
        <strain evidence="1 2">WSM3557</strain>
    </source>
</reference>
<keyword evidence="2" id="KW-1185">Reference proteome</keyword>
<accession>I4YPU1</accession>
<proteinExistence type="predicted"/>
<dbReference type="Proteomes" id="UP000003947">
    <property type="component" value="Unassembled WGS sequence"/>
</dbReference>